<comment type="pathway">
    <text evidence="3">Carbohydrate degradation; pentose phosphate pathway; D-ribose 5-phosphate from D-ribulose 5-phosphate (non-oxidative stage): step 1/1.</text>
</comment>
<sequence length="242" mass="26110">MRWWPASRRTGRRGAMPELEALKKEAALRAVTLVESGMRVGLGTGSTAKYAIEAIGERLASGDVRNVVGVATSDVSEALAREVGIPVEPLDPRPLDIAIDGADEIDPELNLIKGLGGALLREKLTEVQARRLVIIADHTKVVARLGEKAPVPVEIARFGFLSTIERLREVVPGGRLRQPGAQPYVTDNGNYIYDAQLPAQFGPAELERQLKGTLGVVETGFFLGMAEVAFVAAPEGVRELRR</sequence>
<evidence type="ECO:0000256" key="2">
    <source>
        <dbReference type="ARBA" id="ARBA00023235"/>
    </source>
</evidence>
<name>A0A1W1VG91_9DEIO</name>
<evidence type="ECO:0000256" key="3">
    <source>
        <dbReference type="HAMAP-Rule" id="MF_00170"/>
    </source>
</evidence>
<keyword evidence="2 3" id="KW-0413">Isomerase</keyword>
<dbReference type="InterPro" id="IPR020672">
    <property type="entry name" value="Ribose5P_isomerase_typA_subgr"/>
</dbReference>
<reference evidence="4 5" key="1">
    <citation type="submission" date="2017-04" db="EMBL/GenBank/DDBJ databases">
        <authorList>
            <person name="Afonso C.L."/>
            <person name="Miller P.J."/>
            <person name="Scott M.A."/>
            <person name="Spackman E."/>
            <person name="Goraichik I."/>
            <person name="Dimitrov K.M."/>
            <person name="Suarez D.L."/>
            <person name="Swayne D.E."/>
        </authorList>
    </citation>
    <scope>NUCLEOTIDE SEQUENCE [LARGE SCALE GENOMIC DNA]</scope>
    <source>
        <strain evidence="4 5">KR-140</strain>
    </source>
</reference>
<dbReference type="PANTHER" id="PTHR43748:SF3">
    <property type="entry name" value="RIBOSE-5-PHOSPHATE ISOMERASE 3, CHLOROPLASTIC-RELATED"/>
    <property type="match status" value="1"/>
</dbReference>
<keyword evidence="5" id="KW-1185">Reference proteome</keyword>
<dbReference type="UniPathway" id="UPA00115">
    <property type="reaction ID" value="UER00412"/>
</dbReference>
<protein>
    <recommendedName>
        <fullName evidence="3">Ribose-5-phosphate isomerase A</fullName>
        <ecNumber evidence="3">5.3.1.6</ecNumber>
    </recommendedName>
    <alternativeName>
        <fullName evidence="3">Phosphoriboisomerase A</fullName>
        <shortName evidence="3">PRI</shortName>
    </alternativeName>
</protein>
<dbReference type="Proteomes" id="UP000192582">
    <property type="component" value="Unassembled WGS sequence"/>
</dbReference>
<dbReference type="Gene3D" id="3.30.70.260">
    <property type="match status" value="1"/>
</dbReference>
<dbReference type="HAMAP" id="MF_00170">
    <property type="entry name" value="Rib_5P_isom_A"/>
    <property type="match status" value="1"/>
</dbReference>
<dbReference type="NCBIfam" id="TIGR00021">
    <property type="entry name" value="rpiA"/>
    <property type="match status" value="1"/>
</dbReference>
<comment type="subunit">
    <text evidence="3">Homodimer.</text>
</comment>
<comment type="function">
    <text evidence="3">Catalyzes the reversible conversion of ribose-5-phosphate to ribulose 5-phosphate.</text>
</comment>
<comment type="similarity">
    <text evidence="3">Belongs to the ribose 5-phosphate isomerase family.</text>
</comment>
<dbReference type="CDD" id="cd01398">
    <property type="entry name" value="RPI_A"/>
    <property type="match status" value="1"/>
</dbReference>
<feature type="active site" description="Proton acceptor" evidence="3">
    <location>
        <position position="122"/>
    </location>
</feature>
<proteinExistence type="inferred from homology"/>
<dbReference type="InterPro" id="IPR037171">
    <property type="entry name" value="NagB/RpiA_transferase-like"/>
</dbReference>
<feature type="binding site" evidence="3">
    <location>
        <begin position="113"/>
        <end position="116"/>
    </location>
    <ligand>
        <name>substrate</name>
    </ligand>
</feature>
<comment type="catalytic activity">
    <reaction evidence="1 3">
        <text>aldehydo-D-ribose 5-phosphate = D-ribulose 5-phosphate</text>
        <dbReference type="Rhea" id="RHEA:14657"/>
        <dbReference type="ChEBI" id="CHEBI:58121"/>
        <dbReference type="ChEBI" id="CHEBI:58273"/>
        <dbReference type="EC" id="5.3.1.6"/>
    </reaction>
</comment>
<dbReference type="SUPFAM" id="SSF75445">
    <property type="entry name" value="D-ribose-5-phosphate isomerase (RpiA), lid domain"/>
    <property type="match status" value="1"/>
</dbReference>
<dbReference type="Pfam" id="PF06026">
    <property type="entry name" value="Rib_5-P_isom_A"/>
    <property type="match status" value="1"/>
</dbReference>
<dbReference type="NCBIfam" id="NF001924">
    <property type="entry name" value="PRK00702.1"/>
    <property type="match status" value="1"/>
</dbReference>
<feature type="binding site" evidence="3">
    <location>
        <position position="140"/>
    </location>
    <ligand>
        <name>substrate</name>
    </ligand>
</feature>
<evidence type="ECO:0000256" key="1">
    <source>
        <dbReference type="ARBA" id="ARBA00001713"/>
    </source>
</evidence>
<accession>A0A1W1VG91</accession>
<dbReference type="GO" id="GO:0009052">
    <property type="term" value="P:pentose-phosphate shunt, non-oxidative branch"/>
    <property type="evidence" value="ECO:0007669"/>
    <property type="project" value="UniProtKB-UniRule"/>
</dbReference>
<feature type="binding site" evidence="3">
    <location>
        <begin position="44"/>
        <end position="47"/>
    </location>
    <ligand>
        <name>substrate</name>
    </ligand>
</feature>
<organism evidence="4 5">
    <name type="scientific">Deinococcus hopiensis KR-140</name>
    <dbReference type="NCBI Taxonomy" id="695939"/>
    <lineage>
        <taxon>Bacteria</taxon>
        <taxon>Thermotogati</taxon>
        <taxon>Deinococcota</taxon>
        <taxon>Deinococci</taxon>
        <taxon>Deinococcales</taxon>
        <taxon>Deinococcaceae</taxon>
        <taxon>Deinococcus</taxon>
    </lineage>
</organism>
<dbReference type="PANTHER" id="PTHR43748">
    <property type="entry name" value="RIBOSE-5-PHOSPHATE ISOMERASE 3, CHLOROPLASTIC-RELATED"/>
    <property type="match status" value="1"/>
</dbReference>
<dbReference type="Gene3D" id="3.40.50.1360">
    <property type="match status" value="1"/>
</dbReference>
<gene>
    <name evidence="3" type="primary">rpiA</name>
    <name evidence="4" type="ORF">SAMN00790413_01392</name>
</gene>
<dbReference type="GO" id="GO:0004751">
    <property type="term" value="F:ribose-5-phosphate isomerase activity"/>
    <property type="evidence" value="ECO:0007669"/>
    <property type="project" value="UniProtKB-UniRule"/>
</dbReference>
<dbReference type="InterPro" id="IPR004788">
    <property type="entry name" value="Ribose5P_isomerase_type_A"/>
</dbReference>
<dbReference type="STRING" id="695939.SAMN00790413_01392"/>
<dbReference type="EC" id="5.3.1.6" evidence="3"/>
<dbReference type="FunFam" id="3.40.50.1360:FF:000001">
    <property type="entry name" value="Ribose-5-phosphate isomerase A"/>
    <property type="match status" value="1"/>
</dbReference>
<feature type="binding site" evidence="3">
    <location>
        <begin position="100"/>
        <end position="103"/>
    </location>
    <ligand>
        <name>substrate</name>
    </ligand>
</feature>
<dbReference type="SUPFAM" id="SSF100950">
    <property type="entry name" value="NagB/RpiA/CoA transferase-like"/>
    <property type="match status" value="1"/>
</dbReference>
<evidence type="ECO:0000313" key="4">
    <source>
        <dbReference type="EMBL" id="SMB91984.1"/>
    </source>
</evidence>
<dbReference type="InterPro" id="IPR050262">
    <property type="entry name" value="Ribose-5P_isomerase"/>
</dbReference>
<evidence type="ECO:0000313" key="5">
    <source>
        <dbReference type="Proteomes" id="UP000192582"/>
    </source>
</evidence>
<dbReference type="EMBL" id="FWWU01000009">
    <property type="protein sequence ID" value="SMB91984.1"/>
    <property type="molecule type" value="Genomic_DNA"/>
</dbReference>
<dbReference type="AlphaFoldDB" id="A0A1W1VG91"/>